<keyword evidence="12 14" id="KW-0141">cGMP biosynthesis</keyword>
<dbReference type="AlphaFoldDB" id="A0A368GV69"/>
<keyword evidence="19" id="KW-1185">Reference proteome</keyword>
<dbReference type="SUPFAM" id="SSF56112">
    <property type="entry name" value="Protein kinase-like (PK-like)"/>
    <property type="match status" value="1"/>
</dbReference>
<evidence type="ECO:0000256" key="8">
    <source>
        <dbReference type="ARBA" id="ARBA00023136"/>
    </source>
</evidence>
<evidence type="ECO:0000313" key="18">
    <source>
        <dbReference type="EMBL" id="RCN48266.1"/>
    </source>
</evidence>
<dbReference type="GO" id="GO:0004672">
    <property type="term" value="F:protein kinase activity"/>
    <property type="evidence" value="ECO:0007669"/>
    <property type="project" value="InterPro"/>
</dbReference>
<keyword evidence="4 15" id="KW-0812">Transmembrane</keyword>
<reference evidence="18 19" key="1">
    <citation type="submission" date="2014-10" db="EMBL/GenBank/DDBJ databases">
        <title>Draft genome of the hookworm Ancylostoma caninum.</title>
        <authorList>
            <person name="Mitreva M."/>
        </authorList>
    </citation>
    <scope>NUCLEOTIDE SEQUENCE [LARGE SCALE GENOMIC DNA]</scope>
    <source>
        <strain evidence="18 19">Baltimore</strain>
    </source>
</reference>
<gene>
    <name evidence="18" type="ORF">ANCCAN_05681</name>
</gene>
<keyword evidence="8 15" id="KW-0472">Membrane</keyword>
<evidence type="ECO:0000256" key="11">
    <source>
        <dbReference type="ARBA" id="ARBA00023239"/>
    </source>
</evidence>
<dbReference type="InterPro" id="IPR029787">
    <property type="entry name" value="Nucleotide_cyclase"/>
</dbReference>
<sequence>MSQVGELADAMLLYAVALNKSLASGIAKPRGTDLARFAQGTFEGFTGTVIINQNLSRDPVFYVWGLNSSDQDLLLMKITGSLSIEGVVINEVQPASVIWANHGGSPPLNRPPCGFDGKACPPSFVEQYLAVTLASVAVALVLMALVAAAIVYILRTKRKEEERLNLLWQIPFISLQRPNQKSGAISSRSLQSTMSTSTKLTIDSKRDTSSHSFFMMGNESIVARKHKVRTLMNKNDCAALRKMRSTDHDNLCRFIGLCMDAPELLSLWRYCVRGSLKDVIEKGSLQMDWFFKYSLIRDISEGIYFLHHTQFGAHGWISSSTCLVDERWQVKITYYGLNTIKALEVKEPKRLLWTAPEHIRDPLMPPTKEGDIYSFAIVCSEIVTKRSSWDLENQDYDLDEIIYKIKRGGRAPIRPSLDTDDEHNASLSLLIRDCWCEEPEQRPSCDQVRTLVKGFNHNKYDLSNIPSMGRDFRIFTSCYAQVRKFDGSRLQCPGTVCIKFGRRGPSEDEGVDRREEEKRHLAVQNATEVSYFSSFILIFFRQVAEKLKLGQCVEPETFDCVTLFFSDVVSFTTLASRCTPLQVVNLLNDLYTVFDAIIDEHDVYKVETIGDGYLCVSGLPHRNGNEHAKEIAEMSFSLLRAIRVFRIPHLPDEKINIRVGLHTGPVVTGVVGMTMPRYCLFGDTVNTASRMESNGKPGRVHISSDTQKFLTEKIGGYKTELRGEVIVKVIILHSHFDILKFNSSSYLPFLSKIIIPTRS</sequence>
<evidence type="ECO:0000259" key="17">
    <source>
        <dbReference type="PROSITE" id="PS50125"/>
    </source>
</evidence>
<dbReference type="Pfam" id="PF00211">
    <property type="entry name" value="Guanylate_cyc"/>
    <property type="match status" value="1"/>
</dbReference>
<keyword evidence="7 15" id="KW-1133">Transmembrane helix</keyword>
<keyword evidence="11 13" id="KW-0456">Lyase</keyword>
<evidence type="ECO:0000256" key="10">
    <source>
        <dbReference type="ARBA" id="ARBA00023180"/>
    </source>
</evidence>
<dbReference type="Proteomes" id="UP000252519">
    <property type="component" value="Unassembled WGS sequence"/>
</dbReference>
<dbReference type="InterPro" id="IPR050401">
    <property type="entry name" value="Cyclic_nucleotide_synthase"/>
</dbReference>
<dbReference type="Gene3D" id="3.30.70.1230">
    <property type="entry name" value="Nucleotide cyclase"/>
    <property type="match status" value="1"/>
</dbReference>
<dbReference type="InterPro" id="IPR018297">
    <property type="entry name" value="A/G_cyclase_CS"/>
</dbReference>
<dbReference type="InterPro" id="IPR001245">
    <property type="entry name" value="Ser-Thr/Tyr_kinase_cat_dom"/>
</dbReference>
<evidence type="ECO:0000256" key="4">
    <source>
        <dbReference type="ARBA" id="ARBA00022692"/>
    </source>
</evidence>
<dbReference type="FunFam" id="3.30.70.1230:FF:000023">
    <property type="entry name" value="Guanylate cyclase"/>
    <property type="match status" value="1"/>
</dbReference>
<keyword evidence="6" id="KW-0547">Nucleotide-binding</keyword>
<dbReference type="PROSITE" id="PS00452">
    <property type="entry name" value="GUANYLATE_CYCLASE_1"/>
    <property type="match status" value="1"/>
</dbReference>
<evidence type="ECO:0000256" key="9">
    <source>
        <dbReference type="ARBA" id="ARBA00023170"/>
    </source>
</evidence>
<organism evidence="18 19">
    <name type="scientific">Ancylostoma caninum</name>
    <name type="common">Dog hookworm</name>
    <dbReference type="NCBI Taxonomy" id="29170"/>
    <lineage>
        <taxon>Eukaryota</taxon>
        <taxon>Metazoa</taxon>
        <taxon>Ecdysozoa</taxon>
        <taxon>Nematoda</taxon>
        <taxon>Chromadorea</taxon>
        <taxon>Rhabditida</taxon>
        <taxon>Rhabditina</taxon>
        <taxon>Rhabditomorpha</taxon>
        <taxon>Strongyloidea</taxon>
        <taxon>Ancylostomatidae</taxon>
        <taxon>Ancylostomatinae</taxon>
        <taxon>Ancylostoma</taxon>
    </lineage>
</organism>
<evidence type="ECO:0000256" key="15">
    <source>
        <dbReference type="SAM" id="Phobius"/>
    </source>
</evidence>
<dbReference type="STRING" id="29170.A0A368GV69"/>
<feature type="domain" description="Protein kinase" evidence="16">
    <location>
        <begin position="188"/>
        <end position="460"/>
    </location>
</feature>
<evidence type="ECO:0000256" key="7">
    <source>
        <dbReference type="ARBA" id="ARBA00022989"/>
    </source>
</evidence>
<evidence type="ECO:0000256" key="6">
    <source>
        <dbReference type="ARBA" id="ARBA00022741"/>
    </source>
</evidence>
<evidence type="ECO:0000256" key="2">
    <source>
        <dbReference type="ARBA" id="ARBA00004479"/>
    </source>
</evidence>
<dbReference type="SUPFAM" id="SSF53822">
    <property type="entry name" value="Periplasmic binding protein-like I"/>
    <property type="match status" value="1"/>
</dbReference>
<comment type="caution">
    <text evidence="18">The sequence shown here is derived from an EMBL/GenBank/DDBJ whole genome shotgun (WGS) entry which is preliminary data.</text>
</comment>
<evidence type="ECO:0000256" key="14">
    <source>
        <dbReference type="RuleBase" id="RU003431"/>
    </source>
</evidence>
<accession>A0A368GV69</accession>
<proteinExistence type="inferred from homology"/>
<dbReference type="GO" id="GO:0004016">
    <property type="term" value="F:adenylate cyclase activity"/>
    <property type="evidence" value="ECO:0007669"/>
    <property type="project" value="TreeGrafter"/>
</dbReference>
<dbReference type="PANTHER" id="PTHR11920:SF493">
    <property type="entry name" value="RECEPTOR-TYPE GUANYLATE CYCLASE GCY-22"/>
    <property type="match status" value="1"/>
</dbReference>
<dbReference type="PANTHER" id="PTHR11920">
    <property type="entry name" value="GUANYLYL CYCLASE"/>
    <property type="match status" value="1"/>
</dbReference>
<dbReference type="InterPro" id="IPR000719">
    <property type="entry name" value="Prot_kinase_dom"/>
</dbReference>
<dbReference type="GO" id="GO:0007635">
    <property type="term" value="P:chemosensory behavior"/>
    <property type="evidence" value="ECO:0007669"/>
    <property type="project" value="UniProtKB-ARBA"/>
</dbReference>
<dbReference type="OrthoDB" id="60033at2759"/>
<dbReference type="GO" id="GO:0007168">
    <property type="term" value="P:receptor guanylyl cyclase signaling pathway"/>
    <property type="evidence" value="ECO:0007669"/>
    <property type="project" value="TreeGrafter"/>
</dbReference>
<dbReference type="EMBL" id="JOJR01000049">
    <property type="protein sequence ID" value="RCN48266.1"/>
    <property type="molecule type" value="Genomic_DNA"/>
</dbReference>
<evidence type="ECO:0000256" key="5">
    <source>
        <dbReference type="ARBA" id="ARBA00022729"/>
    </source>
</evidence>
<protein>
    <recommendedName>
        <fullName evidence="3 14">Guanylate cyclase</fullName>
        <ecNumber evidence="3 14">4.6.1.2</ecNumber>
    </recommendedName>
</protein>
<dbReference type="InterPro" id="IPR001054">
    <property type="entry name" value="A/G_cyclase"/>
</dbReference>
<dbReference type="GO" id="GO:0005886">
    <property type="term" value="C:plasma membrane"/>
    <property type="evidence" value="ECO:0007669"/>
    <property type="project" value="TreeGrafter"/>
</dbReference>
<evidence type="ECO:0000256" key="13">
    <source>
        <dbReference type="RuleBase" id="RU000405"/>
    </source>
</evidence>
<dbReference type="GO" id="GO:0035556">
    <property type="term" value="P:intracellular signal transduction"/>
    <property type="evidence" value="ECO:0007669"/>
    <property type="project" value="InterPro"/>
</dbReference>
<dbReference type="Gene3D" id="1.10.510.10">
    <property type="entry name" value="Transferase(Phosphotransferase) domain 1"/>
    <property type="match status" value="1"/>
</dbReference>
<keyword evidence="9" id="KW-0675">Receptor</keyword>
<dbReference type="EC" id="4.6.1.2" evidence="3 14"/>
<keyword evidence="10" id="KW-0325">Glycoprotein</keyword>
<evidence type="ECO:0000259" key="16">
    <source>
        <dbReference type="PROSITE" id="PS50011"/>
    </source>
</evidence>
<feature type="domain" description="Guanylate cyclase" evidence="17">
    <location>
        <begin position="562"/>
        <end position="692"/>
    </location>
</feature>
<dbReference type="Pfam" id="PF07714">
    <property type="entry name" value="PK_Tyr_Ser-Thr"/>
    <property type="match status" value="1"/>
</dbReference>
<keyword evidence="5" id="KW-0732">Signal</keyword>
<dbReference type="GO" id="GO:0001653">
    <property type="term" value="F:peptide receptor activity"/>
    <property type="evidence" value="ECO:0007669"/>
    <property type="project" value="TreeGrafter"/>
</dbReference>
<comment type="catalytic activity">
    <reaction evidence="1 14">
        <text>GTP = 3',5'-cyclic GMP + diphosphate</text>
        <dbReference type="Rhea" id="RHEA:13665"/>
        <dbReference type="ChEBI" id="CHEBI:33019"/>
        <dbReference type="ChEBI" id="CHEBI:37565"/>
        <dbReference type="ChEBI" id="CHEBI:57746"/>
        <dbReference type="EC" id="4.6.1.2"/>
    </reaction>
</comment>
<feature type="transmembrane region" description="Helical" evidence="15">
    <location>
        <begin position="128"/>
        <end position="154"/>
    </location>
</feature>
<comment type="similarity">
    <text evidence="13">Belongs to the adenylyl cyclase class-4/guanylyl cyclase family.</text>
</comment>
<comment type="subcellular location">
    <subcellularLocation>
        <location evidence="2">Membrane</location>
        <topology evidence="2">Single-pass type I membrane protein</topology>
    </subcellularLocation>
</comment>
<evidence type="ECO:0000256" key="12">
    <source>
        <dbReference type="ARBA" id="ARBA00023293"/>
    </source>
</evidence>
<dbReference type="GO" id="GO:0005524">
    <property type="term" value="F:ATP binding"/>
    <property type="evidence" value="ECO:0007669"/>
    <property type="project" value="InterPro"/>
</dbReference>
<dbReference type="PROSITE" id="PS50011">
    <property type="entry name" value="PROTEIN_KINASE_DOM"/>
    <property type="match status" value="1"/>
</dbReference>
<dbReference type="GO" id="GO:0004383">
    <property type="term" value="F:guanylate cyclase activity"/>
    <property type="evidence" value="ECO:0007669"/>
    <property type="project" value="UniProtKB-EC"/>
</dbReference>
<dbReference type="SUPFAM" id="SSF55073">
    <property type="entry name" value="Nucleotide cyclase"/>
    <property type="match status" value="1"/>
</dbReference>
<dbReference type="CDD" id="cd07302">
    <property type="entry name" value="CHD"/>
    <property type="match status" value="1"/>
</dbReference>
<evidence type="ECO:0000256" key="1">
    <source>
        <dbReference type="ARBA" id="ARBA00001436"/>
    </source>
</evidence>
<dbReference type="SMART" id="SM00044">
    <property type="entry name" value="CYCc"/>
    <property type="match status" value="1"/>
</dbReference>
<dbReference type="GO" id="GO:0006935">
    <property type="term" value="P:chemotaxis"/>
    <property type="evidence" value="ECO:0007669"/>
    <property type="project" value="UniProtKB-ARBA"/>
</dbReference>
<dbReference type="Gene3D" id="3.40.50.2300">
    <property type="match status" value="1"/>
</dbReference>
<evidence type="ECO:0000313" key="19">
    <source>
        <dbReference type="Proteomes" id="UP000252519"/>
    </source>
</evidence>
<name>A0A368GV69_ANCCA</name>
<dbReference type="InterPro" id="IPR028082">
    <property type="entry name" value="Peripla_BP_I"/>
</dbReference>
<dbReference type="PROSITE" id="PS50125">
    <property type="entry name" value="GUANYLATE_CYCLASE_2"/>
    <property type="match status" value="1"/>
</dbReference>
<dbReference type="InterPro" id="IPR011009">
    <property type="entry name" value="Kinase-like_dom_sf"/>
</dbReference>
<evidence type="ECO:0000256" key="3">
    <source>
        <dbReference type="ARBA" id="ARBA00012202"/>
    </source>
</evidence>